<dbReference type="AlphaFoldDB" id="A0A1H5IVI1"/>
<dbReference type="SUPFAM" id="SSF54909">
    <property type="entry name" value="Dimeric alpha+beta barrel"/>
    <property type="match status" value="1"/>
</dbReference>
<evidence type="ECO:0000259" key="1">
    <source>
        <dbReference type="PROSITE" id="PS51725"/>
    </source>
</evidence>
<evidence type="ECO:0000313" key="2">
    <source>
        <dbReference type="EMBL" id="SEE44212.1"/>
    </source>
</evidence>
<dbReference type="Proteomes" id="UP000182725">
    <property type="component" value="Unassembled WGS sequence"/>
</dbReference>
<dbReference type="Gene3D" id="3.30.70.100">
    <property type="match status" value="1"/>
</dbReference>
<organism evidence="2 3">
    <name type="scientific">Arthrobacter alpinus</name>
    <dbReference type="NCBI Taxonomy" id="656366"/>
    <lineage>
        <taxon>Bacteria</taxon>
        <taxon>Bacillati</taxon>
        <taxon>Actinomycetota</taxon>
        <taxon>Actinomycetes</taxon>
        <taxon>Micrococcales</taxon>
        <taxon>Micrococcaceae</taxon>
        <taxon>Arthrobacter</taxon>
    </lineage>
</organism>
<protein>
    <submittedName>
        <fullName evidence="2">Heme-degrading monooxygenase HmoA</fullName>
    </submittedName>
</protein>
<dbReference type="RefSeq" id="WP_074711142.1">
    <property type="nucleotide sequence ID" value="NZ_FNTV01000001.1"/>
</dbReference>
<dbReference type="PROSITE" id="PS51725">
    <property type="entry name" value="ABM"/>
    <property type="match status" value="1"/>
</dbReference>
<gene>
    <name evidence="2" type="ORF">SAMN04489740_1421</name>
</gene>
<reference evidence="2 3" key="1">
    <citation type="submission" date="2016-10" db="EMBL/GenBank/DDBJ databases">
        <authorList>
            <person name="de Groot N.N."/>
        </authorList>
    </citation>
    <scope>NUCLEOTIDE SEQUENCE [LARGE SCALE GENOMIC DNA]</scope>
    <source>
        <strain evidence="2 3">DSM 22274</strain>
    </source>
</reference>
<dbReference type="GO" id="GO:0004497">
    <property type="term" value="F:monooxygenase activity"/>
    <property type="evidence" value="ECO:0007669"/>
    <property type="project" value="UniProtKB-KW"/>
</dbReference>
<dbReference type="InterPro" id="IPR007138">
    <property type="entry name" value="ABM_dom"/>
</dbReference>
<dbReference type="EMBL" id="FNTV01000001">
    <property type="protein sequence ID" value="SEE44212.1"/>
    <property type="molecule type" value="Genomic_DNA"/>
</dbReference>
<keyword evidence="2" id="KW-0560">Oxidoreductase</keyword>
<dbReference type="InterPro" id="IPR011008">
    <property type="entry name" value="Dimeric_a/b-barrel"/>
</dbReference>
<name>A0A1H5IVI1_9MICC</name>
<evidence type="ECO:0000313" key="3">
    <source>
        <dbReference type="Proteomes" id="UP000182725"/>
    </source>
</evidence>
<feature type="domain" description="ABM" evidence="1">
    <location>
        <begin position="2"/>
        <end position="92"/>
    </location>
</feature>
<keyword evidence="2" id="KW-0503">Monooxygenase</keyword>
<accession>A0A1H5IVI1</accession>
<proteinExistence type="predicted"/>
<dbReference type="Pfam" id="PF03992">
    <property type="entry name" value="ABM"/>
    <property type="match status" value="1"/>
</dbReference>
<sequence>MITEHAILSVISGRESEFEAAFEHARHIISAMPGFRSLTLSRSMESRNEYLLLVEWERLEDHTVGFRTSASYQQWKSLLHEFYEPFPVVEHFELVNSASPAT</sequence>